<keyword evidence="7" id="KW-0328">Glycosyltransferase</keyword>
<evidence type="ECO:0000256" key="39">
    <source>
        <dbReference type="PIRSR" id="PIRSR005557-2"/>
    </source>
</evidence>
<evidence type="ECO:0000256" key="15">
    <source>
        <dbReference type="ARBA" id="ARBA00023157"/>
    </source>
</evidence>
<feature type="binding site" evidence="38">
    <location>
        <position position="249"/>
    </location>
    <ligand>
        <name>substrate</name>
    </ligand>
</feature>
<evidence type="ECO:0000256" key="24">
    <source>
        <dbReference type="ARBA" id="ARBA00042448"/>
    </source>
</evidence>
<evidence type="ECO:0000256" key="10">
    <source>
        <dbReference type="ARBA" id="ARBA00022968"/>
    </source>
</evidence>
<protein>
    <recommendedName>
        <fullName evidence="20">CMP-N-acetylneuraminate-beta-galactosamide-alpha-2,3-sialyltransferase 1</fullName>
        <ecNumber evidence="18">2.4.3.2</ecNumber>
        <ecNumber evidence="19">2.4.3.4</ecNumber>
    </recommendedName>
    <alternativeName>
        <fullName evidence="34">CMP-N-acetylneuraminate-beta-galactosamide-alpha-2,3-sialyltransferase 2</fullName>
    </alternativeName>
    <alternativeName>
        <fullName evidence="27">Gal-NAc6S</fullName>
    </alternativeName>
    <alternativeName>
        <fullName evidence="24">Gal-beta-1,3-GalNAc-alpha-2,3-sialyltransferase</fullName>
    </alternativeName>
    <alternativeName>
        <fullName evidence="26">Monosialoganglioside sialyltransferase</fullName>
    </alternativeName>
    <alternativeName>
        <fullName evidence="22">ST3Gal I</fullName>
    </alternativeName>
    <alternativeName>
        <fullName evidence="35">ST3Gal II</fullName>
    </alternativeName>
    <alternativeName>
        <fullName evidence="23">ST3GalA.1</fullName>
    </alternativeName>
    <alternativeName>
        <fullName evidence="36">ST3GalA.2</fullName>
    </alternativeName>
    <alternativeName>
        <fullName evidence="21">ST3O</fullName>
    </alternativeName>
    <alternativeName>
        <fullName evidence="25">Sialyltransferase 4A</fullName>
    </alternativeName>
    <alternativeName>
        <fullName evidence="37">Sialyltransferase 4B</fullName>
    </alternativeName>
</protein>
<evidence type="ECO:0000256" key="21">
    <source>
        <dbReference type="ARBA" id="ARBA00041507"/>
    </source>
</evidence>
<evidence type="ECO:0000256" key="5">
    <source>
        <dbReference type="ARBA" id="ARBA00006003"/>
    </source>
</evidence>
<evidence type="ECO:0000313" key="43">
    <source>
        <dbReference type="RefSeq" id="XP_030645321.1"/>
    </source>
</evidence>
<keyword evidence="41" id="KW-1185">Reference proteome</keyword>
<dbReference type="OrthoDB" id="10264956at2759"/>
<organism evidence="41 44">
    <name type="scientific">Chanos chanos</name>
    <name type="common">Milkfish</name>
    <name type="synonym">Mugil chanos</name>
    <dbReference type="NCBI Taxonomy" id="29144"/>
    <lineage>
        <taxon>Eukaryota</taxon>
        <taxon>Metazoa</taxon>
        <taxon>Chordata</taxon>
        <taxon>Craniata</taxon>
        <taxon>Vertebrata</taxon>
        <taxon>Euteleostomi</taxon>
        <taxon>Actinopterygii</taxon>
        <taxon>Neopterygii</taxon>
        <taxon>Teleostei</taxon>
        <taxon>Ostariophysi</taxon>
        <taxon>Gonorynchiformes</taxon>
        <taxon>Chanidae</taxon>
        <taxon>Chanos</taxon>
    </lineage>
</organism>
<dbReference type="Pfam" id="PF00777">
    <property type="entry name" value="Glyco_transf_29"/>
    <property type="match status" value="1"/>
</dbReference>
<evidence type="ECO:0000256" key="34">
    <source>
        <dbReference type="ARBA" id="ARBA00072809"/>
    </source>
</evidence>
<evidence type="ECO:0000256" key="9">
    <source>
        <dbReference type="ARBA" id="ARBA00022692"/>
    </source>
</evidence>
<comment type="subunit">
    <text evidence="33">Homodimer; disulfide-linked. Homodimer formation occurs in the endoplasmic reticulum.</text>
</comment>
<comment type="catalytic activity">
    <reaction evidence="31">
        <text>ganglioside GM1 (d18:1(4E)/18:0) + CMP-N-acetyl-beta-neuraminate = ganglioside GD1a (18:1(4E)/18:0) + CMP + H(+)</text>
        <dbReference type="Rhea" id="RHEA:48248"/>
        <dbReference type="ChEBI" id="CHEBI:15378"/>
        <dbReference type="ChEBI" id="CHEBI:57812"/>
        <dbReference type="ChEBI" id="CHEBI:60377"/>
        <dbReference type="ChEBI" id="CHEBI:73110"/>
        <dbReference type="ChEBI" id="CHEBI:90153"/>
    </reaction>
    <physiologicalReaction direction="left-to-right" evidence="31">
        <dbReference type="Rhea" id="RHEA:48249"/>
    </physiologicalReaction>
</comment>
<dbReference type="RefSeq" id="XP_030645321.1">
    <property type="nucleotide sequence ID" value="XM_030789461.1"/>
</dbReference>
<gene>
    <name evidence="42 43 44" type="primary">LOC115825672</name>
</gene>
<dbReference type="AlphaFoldDB" id="A0A6J2WP21"/>
<dbReference type="GO" id="GO:0047288">
    <property type="term" value="F:beta-D-galactosyl-(1-&gt;3)-N-acetyl-beta-D-galactosaminide alpha-2,3- sialyltransferase"/>
    <property type="evidence" value="ECO:0007669"/>
    <property type="project" value="UniProtKB-EC"/>
</dbReference>
<keyword evidence="15" id="KW-1015">Disulfide bond</keyword>
<feature type="binding site" evidence="38">
    <location>
        <position position="282"/>
    </location>
    <ligand>
        <name>substrate</name>
    </ligand>
</feature>
<keyword evidence="13" id="KW-0443">Lipid metabolism</keyword>
<evidence type="ECO:0000256" key="30">
    <source>
        <dbReference type="ARBA" id="ARBA00043816"/>
    </source>
</evidence>
<comment type="pathway">
    <text evidence="4">Glycolipid biosynthesis.</text>
</comment>
<dbReference type="InterPro" id="IPR038578">
    <property type="entry name" value="GT29-like_sf"/>
</dbReference>
<evidence type="ECO:0000256" key="18">
    <source>
        <dbReference type="ARBA" id="ARBA00039106"/>
    </source>
</evidence>
<dbReference type="GO" id="GO:0097503">
    <property type="term" value="P:sialylation"/>
    <property type="evidence" value="ECO:0007669"/>
    <property type="project" value="TreeGrafter"/>
</dbReference>
<reference evidence="42 43" key="1">
    <citation type="submission" date="2025-04" db="UniProtKB">
        <authorList>
            <consortium name="RefSeq"/>
        </authorList>
    </citation>
    <scope>IDENTIFICATION</scope>
</reference>
<evidence type="ECO:0000256" key="4">
    <source>
        <dbReference type="ARBA" id="ARBA00004934"/>
    </source>
</evidence>
<dbReference type="PANTHER" id="PTHR46032:SF6">
    <property type="entry name" value="CMP-N-ACETYLNEURAMINATE-BETA-GALACTOSAMIDE-ALPHA-2,3-SIALYLTRANSFERASE 1"/>
    <property type="match status" value="1"/>
</dbReference>
<feature type="binding site" evidence="38">
    <location>
        <position position="130"/>
    </location>
    <ligand>
        <name>substrate</name>
    </ligand>
</feature>
<evidence type="ECO:0000256" key="8">
    <source>
        <dbReference type="ARBA" id="ARBA00022679"/>
    </source>
</evidence>
<comment type="similarity">
    <text evidence="5">Belongs to the glycosyltransferase 29 family.</text>
</comment>
<comment type="catalytic activity">
    <reaction evidence="28">
        <text>a ganglioside GA1 (d18:1(4E)) + CMP-N-acetyl-beta-neuraminate = a ganglioside GM1b (d18:1(4E)) + CMP + H(+)</text>
        <dbReference type="Rhea" id="RHEA:47560"/>
        <dbReference type="ChEBI" id="CHEBI:15378"/>
        <dbReference type="ChEBI" id="CHEBI:27938"/>
        <dbReference type="ChEBI" id="CHEBI:57812"/>
        <dbReference type="ChEBI" id="CHEBI:60377"/>
        <dbReference type="ChEBI" id="CHEBI:78568"/>
    </reaction>
    <physiologicalReaction direction="left-to-right" evidence="28">
        <dbReference type="Rhea" id="RHEA:47561"/>
    </physiologicalReaction>
</comment>
<keyword evidence="14 40" id="KW-0472">Membrane</keyword>
<evidence type="ECO:0000256" key="38">
    <source>
        <dbReference type="PIRSR" id="PIRSR005557-1"/>
    </source>
</evidence>
<dbReference type="InterPro" id="IPR001675">
    <property type="entry name" value="Glyco_trans_29"/>
</dbReference>
<evidence type="ECO:0000256" key="37">
    <source>
        <dbReference type="ARBA" id="ARBA00082805"/>
    </source>
</evidence>
<evidence type="ECO:0000256" key="23">
    <source>
        <dbReference type="ARBA" id="ARBA00042022"/>
    </source>
</evidence>
<feature type="binding site" evidence="38">
    <location>
        <position position="89"/>
    </location>
    <ligand>
        <name>substrate</name>
    </ligand>
</feature>
<evidence type="ECO:0000313" key="41">
    <source>
        <dbReference type="Proteomes" id="UP000504632"/>
    </source>
</evidence>
<keyword evidence="10" id="KW-0735">Signal-anchor</keyword>
<keyword evidence="12" id="KW-0333">Golgi apparatus</keyword>
<feature type="transmembrane region" description="Helical" evidence="40">
    <location>
        <begin position="9"/>
        <end position="26"/>
    </location>
</feature>
<comment type="subcellular location">
    <subcellularLocation>
        <location evidence="1">Golgi apparatus</location>
        <location evidence="1">Golgi stack membrane</location>
        <topology evidence="1">Single-pass type II membrane protein</topology>
    </subcellularLocation>
    <subcellularLocation>
        <location evidence="2">Secreted</location>
    </subcellularLocation>
</comment>
<dbReference type="InterPro" id="IPR051757">
    <property type="entry name" value="Beta-gal_alpha2-3_sialyltrans"/>
</dbReference>
<feature type="binding site" evidence="38">
    <location>
        <position position="213"/>
    </location>
    <ligand>
        <name>substrate</name>
    </ligand>
</feature>
<dbReference type="FunFam" id="3.90.1480.20:FF:000002">
    <property type="entry name" value="CMP-N-acetylneuraminate-beta-galactosamide- alpha-2,3-sialyltransferase 2"/>
    <property type="match status" value="1"/>
</dbReference>
<evidence type="ECO:0000256" key="1">
    <source>
        <dbReference type="ARBA" id="ARBA00004447"/>
    </source>
</evidence>
<evidence type="ECO:0000256" key="33">
    <source>
        <dbReference type="ARBA" id="ARBA00062545"/>
    </source>
</evidence>
<evidence type="ECO:0000256" key="6">
    <source>
        <dbReference type="ARBA" id="ARBA00022525"/>
    </source>
</evidence>
<feature type="binding site" evidence="38">
    <location>
        <position position="296"/>
    </location>
    <ligand>
        <name>substrate</name>
    </ligand>
</feature>
<evidence type="ECO:0000256" key="14">
    <source>
        <dbReference type="ARBA" id="ARBA00023136"/>
    </source>
</evidence>
<dbReference type="EC" id="2.4.3.2" evidence="18"/>
<keyword evidence="11 40" id="KW-1133">Transmembrane helix</keyword>
<proteinExistence type="inferred from homology"/>
<name>A0A6J2WP21_CHACN</name>
<dbReference type="PIRSF" id="PIRSF005557">
    <property type="entry name" value="Sialyl_trans"/>
    <property type="match status" value="1"/>
</dbReference>
<evidence type="ECO:0000256" key="19">
    <source>
        <dbReference type="ARBA" id="ARBA00039107"/>
    </source>
</evidence>
<accession>A0A6J2WP21</accession>
<comment type="catalytic activity">
    <reaction evidence="32">
        <text>a globoside GalGb4Cer + CMP-N-acetyl-beta-neuraminate = a globoside MSGG + CMP + H(+)</text>
        <dbReference type="Rhea" id="RHEA:65372"/>
        <dbReference type="ChEBI" id="CHEBI:15378"/>
        <dbReference type="ChEBI" id="CHEBI:57812"/>
        <dbReference type="ChEBI" id="CHEBI:60377"/>
        <dbReference type="ChEBI" id="CHEBI:140623"/>
        <dbReference type="ChEBI" id="CHEBI:140691"/>
    </reaction>
    <physiologicalReaction direction="left-to-right" evidence="32">
        <dbReference type="Rhea" id="RHEA:65373"/>
    </physiologicalReaction>
</comment>
<dbReference type="GO" id="GO:0005576">
    <property type="term" value="C:extracellular region"/>
    <property type="evidence" value="ECO:0007669"/>
    <property type="project" value="UniProtKB-SubCell"/>
</dbReference>
<evidence type="ECO:0000256" key="17">
    <source>
        <dbReference type="ARBA" id="ARBA00036292"/>
    </source>
</evidence>
<dbReference type="Gene3D" id="3.90.1480.20">
    <property type="entry name" value="Glycosyl transferase family 29"/>
    <property type="match status" value="1"/>
</dbReference>
<evidence type="ECO:0000256" key="25">
    <source>
        <dbReference type="ARBA" id="ARBA00042682"/>
    </source>
</evidence>
<evidence type="ECO:0000256" key="3">
    <source>
        <dbReference type="ARBA" id="ARBA00004922"/>
    </source>
</evidence>
<dbReference type="EC" id="2.4.3.4" evidence="19"/>
<evidence type="ECO:0000256" key="7">
    <source>
        <dbReference type="ARBA" id="ARBA00022676"/>
    </source>
</evidence>
<evidence type="ECO:0000256" key="31">
    <source>
        <dbReference type="ARBA" id="ARBA00047509"/>
    </source>
</evidence>
<dbReference type="GO" id="GO:0003836">
    <property type="term" value="F:beta-galactoside (CMP) alpha-2,3-sialyltransferase activity"/>
    <property type="evidence" value="ECO:0007669"/>
    <property type="project" value="UniProtKB-EC"/>
</dbReference>
<evidence type="ECO:0000256" key="12">
    <source>
        <dbReference type="ARBA" id="ARBA00023034"/>
    </source>
</evidence>
<comment type="catalytic activity">
    <reaction evidence="29">
        <text>a ganglioside GM1 (d18:1(4E)) + CMP-N-acetyl-beta-neuraminate = a ganglioside GD1a (d18:1(4E)) + CMP + H(+)</text>
        <dbReference type="Rhea" id="RHEA:18021"/>
        <dbReference type="ChEBI" id="CHEBI:15378"/>
        <dbReference type="ChEBI" id="CHEBI:57812"/>
        <dbReference type="ChEBI" id="CHEBI:60377"/>
        <dbReference type="ChEBI" id="CHEBI:77709"/>
        <dbReference type="ChEBI" id="CHEBI:78445"/>
        <dbReference type="EC" id="2.4.3.2"/>
    </reaction>
    <physiologicalReaction direction="left-to-right" evidence="29">
        <dbReference type="Rhea" id="RHEA:18022"/>
    </physiologicalReaction>
</comment>
<dbReference type="InterPro" id="IPR012163">
    <property type="entry name" value="Sialyl_trans"/>
</dbReference>
<keyword evidence="6" id="KW-0964">Secreted</keyword>
<evidence type="ECO:0000256" key="32">
    <source>
        <dbReference type="ARBA" id="ARBA00052027"/>
    </source>
</evidence>
<evidence type="ECO:0000256" key="26">
    <source>
        <dbReference type="ARBA" id="ARBA00042990"/>
    </source>
</evidence>
<evidence type="ECO:0000256" key="35">
    <source>
        <dbReference type="ARBA" id="ARBA00081228"/>
    </source>
</evidence>
<evidence type="ECO:0000256" key="40">
    <source>
        <dbReference type="SAM" id="Phobius"/>
    </source>
</evidence>
<evidence type="ECO:0000256" key="27">
    <source>
        <dbReference type="ARBA" id="ARBA00042991"/>
    </source>
</evidence>
<dbReference type="GO" id="GO:0006629">
    <property type="term" value="P:lipid metabolic process"/>
    <property type="evidence" value="ECO:0007669"/>
    <property type="project" value="UniProtKB-KW"/>
</dbReference>
<evidence type="ECO:0000256" key="2">
    <source>
        <dbReference type="ARBA" id="ARBA00004613"/>
    </source>
</evidence>
<sequence>MTLFGARQATLMLAALALTGFMYMYYHTDFIQTFEYLQSNTECACRFCMSMEGDDPWFTQRYKPSIQPLLTKKNSALTKEVYNWWQSLQYASHRANYTAVIEKLFKLFPDNAQYTDAGPDRCRTCAVVGNSGNILGSHYGNLIDSHDFVLRMNRAPTKGFEKDVGSKTTHRIIYPESAVDVDNSTHLVLFAFKTLDLQWLISAFTTKDITQTYTRVRPTIQANRDKVMVLHPAFMKYVHESWLQKHGGYPSTGFLTLALALHICDEVNVFGFGADKNGNWHHYFEAIRSNYHTGLHGGNFEYDTALQLFTKNKIQMFRGW</sequence>
<comment type="catalytic activity">
    <reaction evidence="30">
        <text>a ganglioside GA1 + CMP-N-acetyl-beta-neuraminate = a ganglioside GM1b + CMP + H(+)</text>
        <dbReference type="Rhea" id="RHEA:48244"/>
        <dbReference type="ChEBI" id="CHEBI:15378"/>
        <dbReference type="ChEBI" id="CHEBI:57812"/>
        <dbReference type="ChEBI" id="CHEBI:60377"/>
        <dbReference type="ChEBI" id="CHEBI:88069"/>
        <dbReference type="ChEBI" id="CHEBI:90151"/>
    </reaction>
    <physiologicalReaction direction="left-to-right" evidence="30">
        <dbReference type="Rhea" id="RHEA:48245"/>
    </physiologicalReaction>
</comment>
<keyword evidence="16" id="KW-0325">Glycoprotein</keyword>
<dbReference type="Proteomes" id="UP000504632">
    <property type="component" value="Chromosome 12"/>
</dbReference>
<comment type="catalytic activity">
    <reaction evidence="17">
        <text>a beta-D-galactosyl-(1-&gt;3)-N-acetyl-alpha-D-galactosaminyl derivative + CMP-N-acetyl-beta-neuraminate = an N-acetyl-alpha-neuraminyl-(2-&gt;3)-beta-D-galactosyl-(1-&gt;3)-N-acetyl-alpha-D-galactosaminyl derivative + CMP + H(+)</text>
        <dbReference type="Rhea" id="RHEA:21616"/>
        <dbReference type="ChEBI" id="CHEBI:15378"/>
        <dbReference type="ChEBI" id="CHEBI:57812"/>
        <dbReference type="ChEBI" id="CHEBI:60377"/>
        <dbReference type="ChEBI" id="CHEBI:133470"/>
        <dbReference type="ChEBI" id="CHEBI:139596"/>
        <dbReference type="EC" id="2.4.3.4"/>
    </reaction>
    <physiologicalReaction direction="left-to-right" evidence="17">
        <dbReference type="Rhea" id="RHEA:21617"/>
    </physiologicalReaction>
</comment>
<evidence type="ECO:0000256" key="11">
    <source>
        <dbReference type="ARBA" id="ARBA00022989"/>
    </source>
</evidence>
<comment type="pathway">
    <text evidence="3">Protein modification; protein glycosylation.</text>
</comment>
<dbReference type="GO" id="GO:0032580">
    <property type="term" value="C:Golgi cisterna membrane"/>
    <property type="evidence" value="ECO:0007669"/>
    <property type="project" value="UniProtKB-SubCell"/>
</dbReference>
<evidence type="ECO:0000256" key="13">
    <source>
        <dbReference type="ARBA" id="ARBA00023098"/>
    </source>
</evidence>
<dbReference type="CDD" id="cd23966">
    <property type="entry name" value="GT29_ST3GAL1_2"/>
    <property type="match status" value="1"/>
</dbReference>
<evidence type="ECO:0000256" key="16">
    <source>
        <dbReference type="ARBA" id="ARBA00023180"/>
    </source>
</evidence>
<dbReference type="PANTHER" id="PTHR46032">
    <property type="entry name" value="ALPHA-2,3-SIALYLTRANSFERASE ST3GAL I ISOFORM X1"/>
    <property type="match status" value="1"/>
</dbReference>
<feature type="disulfide bond" evidence="39">
    <location>
        <begin position="125"/>
        <end position="264"/>
    </location>
</feature>
<evidence type="ECO:0000256" key="28">
    <source>
        <dbReference type="ARBA" id="ARBA00043673"/>
    </source>
</evidence>
<dbReference type="RefSeq" id="XP_030645322.1">
    <property type="nucleotide sequence ID" value="XM_030789462.1"/>
</dbReference>
<keyword evidence="8" id="KW-0808">Transferase</keyword>
<feature type="binding site" evidence="38">
    <location>
        <position position="153"/>
    </location>
    <ligand>
        <name>substrate</name>
    </ligand>
</feature>
<feature type="binding site" evidence="38">
    <location>
        <position position="273"/>
    </location>
    <ligand>
        <name>substrate</name>
    </ligand>
</feature>
<keyword evidence="9 40" id="KW-0812">Transmembrane</keyword>
<dbReference type="GeneID" id="115825672"/>
<evidence type="ECO:0000313" key="44">
    <source>
        <dbReference type="RefSeq" id="XP_030645322.1"/>
    </source>
</evidence>
<evidence type="ECO:0000256" key="29">
    <source>
        <dbReference type="ARBA" id="ARBA00043773"/>
    </source>
</evidence>
<evidence type="ECO:0000256" key="22">
    <source>
        <dbReference type="ARBA" id="ARBA00041997"/>
    </source>
</evidence>
<evidence type="ECO:0000256" key="36">
    <source>
        <dbReference type="ARBA" id="ARBA00081332"/>
    </source>
</evidence>
<evidence type="ECO:0000313" key="42">
    <source>
        <dbReference type="RefSeq" id="XP_030645320.1"/>
    </source>
</evidence>
<evidence type="ECO:0000256" key="20">
    <source>
        <dbReference type="ARBA" id="ARBA00040101"/>
    </source>
</evidence>
<feature type="binding site" evidence="38">
    <location>
        <position position="253"/>
    </location>
    <ligand>
        <name>substrate</name>
    </ligand>
</feature>
<dbReference type="RefSeq" id="XP_030645320.1">
    <property type="nucleotide sequence ID" value="XM_030789460.1"/>
</dbReference>